<accession>A0A3S1BJW5</accession>
<keyword evidence="3" id="KW-1185">Reference proteome</keyword>
<protein>
    <recommendedName>
        <fullName evidence="1">LicD/FKTN/FKRP nucleotidyltransferase domain-containing protein</fullName>
    </recommendedName>
</protein>
<dbReference type="Pfam" id="PF04991">
    <property type="entry name" value="LicD"/>
    <property type="match status" value="1"/>
</dbReference>
<evidence type="ECO:0000313" key="3">
    <source>
        <dbReference type="Proteomes" id="UP000271974"/>
    </source>
</evidence>
<sequence length="204" mass="23521">MDTKNSELLLELLHLYAVLQRALDAAGVGHVIMHGSAMGAWRFHGVTPWDDDIDLGVDAADWAQVKQTLSCIEGFSLITTSNTKWYFYKNNGTFIEGDESTKRWPFIDMFLYSKDNSYVFGLNYIHMRKFTFKTEDMFPLQLVPFDGLMVPVPRHLRKVLEHHFIDPTVCVSQHLNHKHSSPLVQVKVPCDKLSDMYTMYFADI</sequence>
<dbReference type="OrthoDB" id="444255at2759"/>
<dbReference type="AlphaFoldDB" id="A0A3S1BJW5"/>
<feature type="domain" description="LicD/FKTN/FKRP nucleotidyltransferase" evidence="1">
    <location>
        <begin position="30"/>
        <end position="88"/>
    </location>
</feature>
<evidence type="ECO:0000313" key="2">
    <source>
        <dbReference type="EMBL" id="RUS85450.1"/>
    </source>
</evidence>
<dbReference type="EMBL" id="RQTK01000169">
    <property type="protein sequence ID" value="RUS85450.1"/>
    <property type="molecule type" value="Genomic_DNA"/>
</dbReference>
<dbReference type="PANTHER" id="PTHR13627">
    <property type="entry name" value="FUKUTIN RELATED PROTEIN"/>
    <property type="match status" value="1"/>
</dbReference>
<evidence type="ECO:0000259" key="1">
    <source>
        <dbReference type="Pfam" id="PF04991"/>
    </source>
</evidence>
<dbReference type="InterPro" id="IPR007074">
    <property type="entry name" value="LicD/FKTN/FKRP_NTP_transf"/>
</dbReference>
<dbReference type="Proteomes" id="UP000271974">
    <property type="component" value="Unassembled WGS sequence"/>
</dbReference>
<reference evidence="2 3" key="1">
    <citation type="submission" date="2019-01" db="EMBL/GenBank/DDBJ databases">
        <title>A draft genome assembly of the solar-powered sea slug Elysia chlorotica.</title>
        <authorList>
            <person name="Cai H."/>
            <person name="Li Q."/>
            <person name="Fang X."/>
            <person name="Li J."/>
            <person name="Curtis N.E."/>
            <person name="Altenburger A."/>
            <person name="Shibata T."/>
            <person name="Feng M."/>
            <person name="Maeda T."/>
            <person name="Schwartz J.A."/>
            <person name="Shigenobu S."/>
            <person name="Lundholm N."/>
            <person name="Nishiyama T."/>
            <person name="Yang H."/>
            <person name="Hasebe M."/>
            <person name="Li S."/>
            <person name="Pierce S.K."/>
            <person name="Wang J."/>
        </authorList>
    </citation>
    <scope>NUCLEOTIDE SEQUENCE [LARGE SCALE GENOMIC DNA]</scope>
    <source>
        <strain evidence="2">EC2010</strain>
        <tissue evidence="2">Whole organism of an adult</tissue>
    </source>
</reference>
<proteinExistence type="predicted"/>
<comment type="caution">
    <text evidence="2">The sequence shown here is derived from an EMBL/GenBank/DDBJ whole genome shotgun (WGS) entry which is preliminary data.</text>
</comment>
<dbReference type="PANTHER" id="PTHR13627:SF31">
    <property type="entry name" value="RIBITOL 5-PHOSPHATE TRANSFERASE FKRP"/>
    <property type="match status" value="1"/>
</dbReference>
<name>A0A3S1BJW5_ELYCH</name>
<gene>
    <name evidence="2" type="ORF">EGW08_006783</name>
</gene>
<dbReference type="InterPro" id="IPR052613">
    <property type="entry name" value="LicD_transferase"/>
</dbReference>
<dbReference type="GO" id="GO:0009100">
    <property type="term" value="P:glycoprotein metabolic process"/>
    <property type="evidence" value="ECO:0007669"/>
    <property type="project" value="UniProtKB-ARBA"/>
</dbReference>
<organism evidence="2 3">
    <name type="scientific">Elysia chlorotica</name>
    <name type="common">Eastern emerald elysia</name>
    <name type="synonym">Sea slug</name>
    <dbReference type="NCBI Taxonomy" id="188477"/>
    <lineage>
        <taxon>Eukaryota</taxon>
        <taxon>Metazoa</taxon>
        <taxon>Spiralia</taxon>
        <taxon>Lophotrochozoa</taxon>
        <taxon>Mollusca</taxon>
        <taxon>Gastropoda</taxon>
        <taxon>Heterobranchia</taxon>
        <taxon>Euthyneura</taxon>
        <taxon>Panpulmonata</taxon>
        <taxon>Sacoglossa</taxon>
        <taxon>Placobranchoidea</taxon>
        <taxon>Plakobranchidae</taxon>
        <taxon>Elysia</taxon>
    </lineage>
</organism>